<keyword evidence="5 6" id="KW-0472">Membrane</keyword>
<dbReference type="PANTHER" id="PTHR30485">
    <property type="entry name" value="NI/FE-HYDROGENASE 1 B-TYPE CYTOCHROME SUBUNIT"/>
    <property type="match status" value="1"/>
</dbReference>
<dbReference type="InterPro" id="IPR016174">
    <property type="entry name" value="Di-haem_cyt_TM"/>
</dbReference>
<organism evidence="8 9">
    <name type="scientific">Edwardsiella tarda ATCC 23685</name>
    <dbReference type="NCBI Taxonomy" id="500638"/>
    <lineage>
        <taxon>Bacteria</taxon>
        <taxon>Pseudomonadati</taxon>
        <taxon>Pseudomonadota</taxon>
        <taxon>Gammaproteobacteria</taxon>
        <taxon>Enterobacterales</taxon>
        <taxon>Hafniaceae</taxon>
        <taxon>Edwardsiella</taxon>
    </lineage>
</organism>
<protein>
    <recommendedName>
        <fullName evidence="7">Cytochrome b561 bacterial/Ni-hydrogenase domain-containing protein</fullName>
    </recommendedName>
</protein>
<evidence type="ECO:0000256" key="2">
    <source>
        <dbReference type="ARBA" id="ARBA00022475"/>
    </source>
</evidence>
<dbReference type="HOGENOM" id="CLU_2616374_0_0_6"/>
<evidence type="ECO:0000256" key="1">
    <source>
        <dbReference type="ARBA" id="ARBA00004651"/>
    </source>
</evidence>
<gene>
    <name evidence="8" type="ORF">EDWATA_00998</name>
</gene>
<dbReference type="EMBL" id="ADGK01000043">
    <property type="protein sequence ID" value="EFE23965.1"/>
    <property type="molecule type" value="Genomic_DNA"/>
</dbReference>
<sequence length="78" mass="8751">MQKCAYLVAILAALILVLSGLVLWKSVQFPLLRTLFGGYEVARYIHFYAMAVLCVFLVLHLLMVALVPKTLVAMIRGR</sequence>
<dbReference type="AlphaFoldDB" id="D4F2P7"/>
<feature type="transmembrane region" description="Helical" evidence="6">
    <location>
        <begin position="5"/>
        <end position="24"/>
    </location>
</feature>
<evidence type="ECO:0000313" key="9">
    <source>
        <dbReference type="Proteomes" id="UP000003692"/>
    </source>
</evidence>
<comment type="subcellular location">
    <subcellularLocation>
        <location evidence="1">Cell membrane</location>
        <topology evidence="1">Multi-pass membrane protein</topology>
    </subcellularLocation>
</comment>
<feature type="transmembrane region" description="Helical" evidence="6">
    <location>
        <begin position="44"/>
        <end position="68"/>
    </location>
</feature>
<evidence type="ECO:0000256" key="6">
    <source>
        <dbReference type="SAM" id="Phobius"/>
    </source>
</evidence>
<dbReference type="SUPFAM" id="SSF81342">
    <property type="entry name" value="Transmembrane di-heme cytochromes"/>
    <property type="match status" value="1"/>
</dbReference>
<name>D4F2P7_EDWTA</name>
<dbReference type="GO" id="GO:0022904">
    <property type="term" value="P:respiratory electron transport chain"/>
    <property type="evidence" value="ECO:0007669"/>
    <property type="project" value="InterPro"/>
</dbReference>
<dbReference type="GO" id="GO:0009055">
    <property type="term" value="F:electron transfer activity"/>
    <property type="evidence" value="ECO:0007669"/>
    <property type="project" value="InterPro"/>
</dbReference>
<keyword evidence="2" id="KW-1003">Cell membrane</keyword>
<accession>D4F2P7</accession>
<evidence type="ECO:0000256" key="3">
    <source>
        <dbReference type="ARBA" id="ARBA00022692"/>
    </source>
</evidence>
<dbReference type="InterPro" id="IPR051542">
    <property type="entry name" value="Hydrogenase_cytochrome"/>
</dbReference>
<evidence type="ECO:0000256" key="5">
    <source>
        <dbReference type="ARBA" id="ARBA00023136"/>
    </source>
</evidence>
<dbReference type="Proteomes" id="UP000003692">
    <property type="component" value="Unassembled WGS sequence"/>
</dbReference>
<dbReference type="GO" id="GO:0005886">
    <property type="term" value="C:plasma membrane"/>
    <property type="evidence" value="ECO:0007669"/>
    <property type="project" value="UniProtKB-SubCell"/>
</dbReference>
<dbReference type="Pfam" id="PF01292">
    <property type="entry name" value="Ni_hydr_CYTB"/>
    <property type="match status" value="1"/>
</dbReference>
<feature type="domain" description="Cytochrome b561 bacterial/Ni-hydrogenase" evidence="7">
    <location>
        <begin position="2"/>
        <end position="77"/>
    </location>
</feature>
<evidence type="ECO:0000259" key="7">
    <source>
        <dbReference type="Pfam" id="PF01292"/>
    </source>
</evidence>
<keyword evidence="3 6" id="KW-0812">Transmembrane</keyword>
<dbReference type="InterPro" id="IPR011577">
    <property type="entry name" value="Cyt_b561_bac/Ni-Hgenase"/>
</dbReference>
<evidence type="ECO:0000313" key="8">
    <source>
        <dbReference type="EMBL" id="EFE23965.1"/>
    </source>
</evidence>
<dbReference type="GO" id="GO:0020037">
    <property type="term" value="F:heme binding"/>
    <property type="evidence" value="ECO:0007669"/>
    <property type="project" value="TreeGrafter"/>
</dbReference>
<evidence type="ECO:0000256" key="4">
    <source>
        <dbReference type="ARBA" id="ARBA00022989"/>
    </source>
</evidence>
<reference evidence="8 9" key="1">
    <citation type="submission" date="2010-02" db="EMBL/GenBank/DDBJ databases">
        <authorList>
            <person name="Weinstock G."/>
            <person name="Sodergren E."/>
            <person name="Clifton S."/>
            <person name="Fulton L."/>
            <person name="Fulton B."/>
            <person name="Courtney L."/>
            <person name="Fronick C."/>
            <person name="Harrison M."/>
            <person name="Strong C."/>
            <person name="Farmer C."/>
            <person name="Delahaunty K."/>
            <person name="Markovic C."/>
            <person name="Hall O."/>
            <person name="Minx P."/>
            <person name="Tomlinson C."/>
            <person name="Mitreva M."/>
            <person name="Nelson J."/>
            <person name="Hou S."/>
            <person name="Wollam A."/>
            <person name="Pepin K.H."/>
            <person name="Johnson M."/>
            <person name="Bhonagiri V."/>
            <person name="Zhang X."/>
            <person name="Suruliraj S."/>
            <person name="Warren W."/>
            <person name="Chinwalla A."/>
            <person name="Mardis E.R."/>
            <person name="Wilson R.K."/>
        </authorList>
    </citation>
    <scope>NUCLEOTIDE SEQUENCE [LARGE SCALE GENOMIC DNA]</scope>
    <source>
        <strain evidence="8 9">ATCC 23685</strain>
    </source>
</reference>
<comment type="caution">
    <text evidence="8">The sequence shown here is derived from an EMBL/GenBank/DDBJ whole genome shotgun (WGS) entry which is preliminary data.</text>
</comment>
<keyword evidence="4 6" id="KW-1133">Transmembrane helix</keyword>
<dbReference type="Gene3D" id="1.20.950.20">
    <property type="entry name" value="Transmembrane di-heme cytochromes, Chain C"/>
    <property type="match status" value="1"/>
</dbReference>
<dbReference type="PANTHER" id="PTHR30485:SF1">
    <property type="entry name" value="CYTOCHROME YDHU-RELATED"/>
    <property type="match status" value="1"/>
</dbReference>
<proteinExistence type="predicted"/>